<proteinExistence type="predicted"/>
<dbReference type="Gene3D" id="3.80.10.10">
    <property type="entry name" value="Ribonuclease Inhibitor"/>
    <property type="match status" value="2"/>
</dbReference>
<evidence type="ECO:0000256" key="4">
    <source>
        <dbReference type="SAM" id="MobiDB-lite"/>
    </source>
</evidence>
<feature type="compositionally biased region" description="Low complexity" evidence="4">
    <location>
        <begin position="274"/>
        <end position="290"/>
    </location>
</feature>
<feature type="region of interest" description="Disordered" evidence="4">
    <location>
        <begin position="1"/>
        <end position="144"/>
    </location>
</feature>
<feature type="compositionally biased region" description="Polar residues" evidence="4">
    <location>
        <begin position="254"/>
        <end position="264"/>
    </location>
</feature>
<keyword evidence="5" id="KW-0812">Transmembrane</keyword>
<evidence type="ECO:0000256" key="3">
    <source>
        <dbReference type="ARBA" id="ARBA00023136"/>
    </source>
</evidence>
<feature type="compositionally biased region" description="Low complexity" evidence="4">
    <location>
        <begin position="351"/>
        <end position="367"/>
    </location>
</feature>
<comment type="caution">
    <text evidence="7">The sequence shown here is derived from an EMBL/GenBank/DDBJ whole genome shotgun (WGS) entry which is preliminary data.</text>
</comment>
<feature type="compositionally biased region" description="Pro residues" evidence="4">
    <location>
        <begin position="911"/>
        <end position="931"/>
    </location>
</feature>
<feature type="compositionally biased region" description="Low complexity" evidence="4">
    <location>
        <begin position="112"/>
        <end position="123"/>
    </location>
</feature>
<dbReference type="FunFam" id="3.80.10.10:FF:000095">
    <property type="entry name" value="LRR receptor-like serine/threonine-protein kinase GSO1"/>
    <property type="match status" value="1"/>
</dbReference>
<evidence type="ECO:0000256" key="5">
    <source>
        <dbReference type="SAM" id="Phobius"/>
    </source>
</evidence>
<dbReference type="SMART" id="SM00369">
    <property type="entry name" value="LRR_TYP"/>
    <property type="match status" value="4"/>
</dbReference>
<dbReference type="SUPFAM" id="SSF52058">
    <property type="entry name" value="L domain-like"/>
    <property type="match status" value="1"/>
</dbReference>
<dbReference type="InterPro" id="IPR053038">
    <property type="entry name" value="RLP_Defense"/>
</dbReference>
<dbReference type="Proteomes" id="UP001295423">
    <property type="component" value="Unassembled WGS sequence"/>
</dbReference>
<dbReference type="PANTHER" id="PTHR48064:SF6">
    <property type="entry name" value="RECEPTOR-LIKE PROTEIN KINASE 2"/>
    <property type="match status" value="1"/>
</dbReference>
<feature type="compositionally biased region" description="Polar residues" evidence="4">
    <location>
        <begin position="38"/>
        <end position="76"/>
    </location>
</feature>
<dbReference type="Pfam" id="PF23598">
    <property type="entry name" value="LRR_14"/>
    <property type="match status" value="1"/>
</dbReference>
<feature type="compositionally biased region" description="Low complexity" evidence="4">
    <location>
        <begin position="610"/>
        <end position="630"/>
    </location>
</feature>
<dbReference type="PRINTS" id="PR01217">
    <property type="entry name" value="PRICHEXTENSN"/>
</dbReference>
<feature type="region of interest" description="Disordered" evidence="4">
    <location>
        <begin position="384"/>
        <end position="466"/>
    </location>
</feature>
<sequence length="1428" mass="153863">MRRFVRGGKRQQDFENAIGSPAGVEMNDYAENAEAHTQLDNLASSRVVSPTPNVGSSSPETVGSGGNISADSNFDVQDTLDRASVPPAASTTDPGTPSRLGTMMNSIYKTPQKQQQQQQQQQQAPMSTASSVGPTAQYNDIGFSPDFSAMDKAMSEKSSDAGDYKETFGDQIDALDDLLATPGKVLGDLADTPISPDDDDSVDQELEDLERNNRLLSQELSQVSWYETGIIKEDPSAAKQLFASTPESKKGGEPSSSANVSSDYDQLFSPSPGPQSKFSPTSKTTPSSQKIADSLDDNTPSISNKRQKEADSSDSSFQLPSVFGFRKTPAKQENQLGIGRNPNAKDNVADSDMSASAVSSSPSTTSGSLFQSFANFSAMVGDSLTSPSGKFNQSEESPTSQPSLRGEELLFDGAGSPPRDTSSQQLSTSLQTVSPIRKYQSRGRQPAPPRSYGRGGGGQSIDNFDANTDSIKQPLIHSQQQQHLLPRTPDRQKLDDNLKAQASYPGLPSPVGMASPHVYADNSTDEEDGFYVRVNKNADQSIVSQCTQDIEVQEKQPEENETMTNRQIACLCGFMVIVIVCALLIALFATDMLDDMENDPRPVDRSPNGTIIIDVPTDTSDPTSFPTRRPTPFPTALEPTLEEFDIGYNIRIANGEADSILSSSYTPDLIESMDLLSVGVLDAIQEGKDPSTLYERRRLASLALPSIIVTITEEECPNANDRDRCERIIAGLSLTDDSNIADRFRNTLQQEVSSGGLQFFLQQVNPNSPIFILDPAQNPGITPALPPTAPNSGPGGPTDPATASPTRSPAFQPTPTTPTPGPANPDALPTTSPAFQPTPTTLTPGPANPDESPTRLPAFQPTPMTPTPGPADPDALPSRSPAFQPTPITSTPGPANPDASPTRSPAFQPTPMTPTPIPNPIAQPSPLPPGSTPVTQPTPFSSAKPTLLQTATPMAPPTSRPTSLPSVIPTAPPLFKATPVPTLRSTNSPTMAPNPTLFDILVSKSFDGGDALLDSSSAQHNAFMWLLTNRDIDKYGEEQLVQRYVMAALYFSTDGERWLNKNNWLADVDECEWFSKAGHGACKKGKLENLELDYNNLNGFLPEELGLLSDSLERIVLHGGPDEKLDGSIPTSIGYLTKLRLLFMPNNSMEGGLPSEIGNLSLLQQINLSNSRLQGNLPSEVGLLTSLVTFDVSGNEFSGLPTEIGMMEKVNKMILHNNKFEGPLPSEIGQIRRLAQLEANDNSFDSLPSEIGELVFCETLELQDNKIAGPIPTEIGEMRRLRLLDLGNNLLTGTIPTEFKRLKELKSRLSLASNRIRGSIPSEFGELDKLRIIDLRRNRLSGSVPEDLSGMKKISTIHLDNNDLDGTIPAKLCALYGRTFPEFSADCADFDDSCPCCSTCCVGGQCTCRYEGTPQEYLCFSRTSEIVP</sequence>
<feature type="compositionally biased region" description="Polar residues" evidence="4">
    <location>
        <begin position="124"/>
        <end position="138"/>
    </location>
</feature>
<reference evidence="7" key="1">
    <citation type="submission" date="2023-08" db="EMBL/GenBank/DDBJ databases">
        <authorList>
            <person name="Audoor S."/>
            <person name="Bilcke G."/>
        </authorList>
    </citation>
    <scope>NUCLEOTIDE SEQUENCE</scope>
</reference>
<dbReference type="EMBL" id="CAKOGP040000113">
    <property type="protein sequence ID" value="CAJ1930821.1"/>
    <property type="molecule type" value="Genomic_DNA"/>
</dbReference>
<protein>
    <recommendedName>
        <fullName evidence="6">Disease resistance R13L4/SHOC-2-like LRR domain-containing protein</fullName>
    </recommendedName>
</protein>
<feature type="compositionally biased region" description="Polar residues" evidence="4">
    <location>
        <begin position="801"/>
        <end position="811"/>
    </location>
</feature>
<feature type="compositionally biased region" description="Polar residues" evidence="4">
    <location>
        <begin position="881"/>
        <end position="907"/>
    </location>
</feature>
<keyword evidence="8" id="KW-1185">Reference proteome</keyword>
<feature type="region of interest" description="Disordered" evidence="4">
    <location>
        <begin position="599"/>
        <end position="636"/>
    </location>
</feature>
<evidence type="ECO:0000256" key="1">
    <source>
        <dbReference type="ARBA" id="ARBA00022614"/>
    </source>
</evidence>
<dbReference type="InterPro" id="IPR032675">
    <property type="entry name" value="LRR_dom_sf"/>
</dbReference>
<keyword evidence="1" id="KW-0433">Leucine-rich repeat</keyword>
<evidence type="ECO:0000313" key="8">
    <source>
        <dbReference type="Proteomes" id="UP001295423"/>
    </source>
</evidence>
<feature type="compositionally biased region" description="Low complexity" evidence="4">
    <location>
        <begin position="421"/>
        <end position="432"/>
    </location>
</feature>
<gene>
    <name evidence="7" type="ORF">CYCCA115_LOCUS2104</name>
</gene>
<feature type="domain" description="Disease resistance R13L4/SHOC-2-like LRR" evidence="6">
    <location>
        <begin position="1227"/>
        <end position="1361"/>
    </location>
</feature>
<feature type="region of interest" description="Disordered" evidence="4">
    <location>
        <begin position="241"/>
        <end position="367"/>
    </location>
</feature>
<evidence type="ECO:0000313" key="7">
    <source>
        <dbReference type="EMBL" id="CAJ1930821.1"/>
    </source>
</evidence>
<keyword evidence="2" id="KW-0677">Repeat</keyword>
<organism evidence="7 8">
    <name type="scientific">Cylindrotheca closterium</name>
    <dbReference type="NCBI Taxonomy" id="2856"/>
    <lineage>
        <taxon>Eukaryota</taxon>
        <taxon>Sar</taxon>
        <taxon>Stramenopiles</taxon>
        <taxon>Ochrophyta</taxon>
        <taxon>Bacillariophyta</taxon>
        <taxon>Bacillariophyceae</taxon>
        <taxon>Bacillariophycidae</taxon>
        <taxon>Bacillariales</taxon>
        <taxon>Bacillariaceae</taxon>
        <taxon>Cylindrotheca</taxon>
    </lineage>
</organism>
<dbReference type="InterPro" id="IPR003591">
    <property type="entry name" value="Leu-rich_rpt_typical-subtyp"/>
</dbReference>
<feature type="compositionally biased region" description="Polar residues" evidence="4">
    <location>
        <begin position="384"/>
        <end position="403"/>
    </location>
</feature>
<name>A0AAD2CDU8_9STRA</name>
<feature type="region of interest" description="Disordered" evidence="4">
    <location>
        <begin position="771"/>
        <end position="944"/>
    </location>
</feature>
<dbReference type="InterPro" id="IPR055414">
    <property type="entry name" value="LRR_R13L4/SHOC2-like"/>
</dbReference>
<feature type="compositionally biased region" description="Polar residues" evidence="4">
    <location>
        <begin position="932"/>
        <end position="944"/>
    </location>
</feature>
<keyword evidence="3 5" id="KW-0472">Membrane</keyword>
<feature type="compositionally biased region" description="Polar residues" evidence="4">
    <location>
        <begin position="829"/>
        <end position="843"/>
    </location>
</feature>
<feature type="transmembrane region" description="Helical" evidence="5">
    <location>
        <begin position="568"/>
        <end position="589"/>
    </location>
</feature>
<evidence type="ECO:0000259" key="6">
    <source>
        <dbReference type="Pfam" id="PF23598"/>
    </source>
</evidence>
<accession>A0AAD2CDU8</accession>
<keyword evidence="5" id="KW-1133">Transmembrane helix</keyword>
<evidence type="ECO:0000256" key="2">
    <source>
        <dbReference type="ARBA" id="ARBA00022737"/>
    </source>
</evidence>
<dbReference type="PANTHER" id="PTHR48064">
    <property type="entry name" value="OS01G0750400 PROTEIN"/>
    <property type="match status" value="1"/>
</dbReference>